<keyword evidence="3" id="KW-1185">Reference proteome</keyword>
<evidence type="ECO:0000313" key="2">
    <source>
        <dbReference type="EMBL" id="KAK7045875.1"/>
    </source>
</evidence>
<protein>
    <submittedName>
        <fullName evidence="2">Uncharacterized protein</fullName>
    </submittedName>
</protein>
<reference evidence="2 3" key="1">
    <citation type="submission" date="2024-01" db="EMBL/GenBank/DDBJ databases">
        <title>A draft genome for a cacao thread blight-causing isolate of Paramarasmius palmivorus.</title>
        <authorList>
            <person name="Baruah I.K."/>
            <person name="Bukari Y."/>
            <person name="Amoako-Attah I."/>
            <person name="Meinhardt L.W."/>
            <person name="Bailey B.A."/>
            <person name="Cohen S.P."/>
        </authorList>
    </citation>
    <scope>NUCLEOTIDE SEQUENCE [LARGE SCALE GENOMIC DNA]</scope>
    <source>
        <strain evidence="2 3">GH-12</strain>
    </source>
</reference>
<dbReference type="Proteomes" id="UP001383192">
    <property type="component" value="Unassembled WGS sequence"/>
</dbReference>
<feature type="region of interest" description="Disordered" evidence="1">
    <location>
        <begin position="185"/>
        <end position="265"/>
    </location>
</feature>
<comment type="caution">
    <text evidence="2">The sequence shown here is derived from an EMBL/GenBank/DDBJ whole genome shotgun (WGS) entry which is preliminary data.</text>
</comment>
<dbReference type="EMBL" id="JAYKXP010000023">
    <property type="protein sequence ID" value="KAK7045875.1"/>
    <property type="molecule type" value="Genomic_DNA"/>
</dbReference>
<organism evidence="2 3">
    <name type="scientific">Paramarasmius palmivorus</name>
    <dbReference type="NCBI Taxonomy" id="297713"/>
    <lineage>
        <taxon>Eukaryota</taxon>
        <taxon>Fungi</taxon>
        <taxon>Dikarya</taxon>
        <taxon>Basidiomycota</taxon>
        <taxon>Agaricomycotina</taxon>
        <taxon>Agaricomycetes</taxon>
        <taxon>Agaricomycetidae</taxon>
        <taxon>Agaricales</taxon>
        <taxon>Marasmiineae</taxon>
        <taxon>Marasmiaceae</taxon>
        <taxon>Paramarasmius</taxon>
    </lineage>
</organism>
<evidence type="ECO:0000256" key="1">
    <source>
        <dbReference type="SAM" id="MobiDB-lite"/>
    </source>
</evidence>
<sequence>MSAARSPAPGYCPPKKWVKLEGSRLSDVFAMPPWRKGGMRANPFPLVIHCQTEDDAQFIKDRLGPWVDSLVELYPVLSNTTALQSLQEHEDYHTICERLNRPNGFFFDVRLGKNSGVFCSSVPAFQSINSSRSNAFRRAFIFRSFEDALLSNIGSLPDPVNVYLDYNPLEMGETVAREHQRRIVNAERGRQSQSTPSTPSVSRTCADSRDAEATPPAYNPAPPSAIEQAVARRTDPSVRPSTPSRGSRADRSQIQVENPSAGGNTFNIRVATTQGFQMVLTSPATRSQDRADRDDDVAMIYLRAHRKCGWYQKSQIPDLRRLLLESSKDGWVEEAVFSRYDFPYDAALYLWDITHA</sequence>
<gene>
    <name evidence="2" type="ORF">VNI00_007304</name>
</gene>
<dbReference type="AlphaFoldDB" id="A0AAW0D2J2"/>
<feature type="compositionally biased region" description="Low complexity" evidence="1">
    <location>
        <begin position="191"/>
        <end position="203"/>
    </location>
</feature>
<name>A0AAW0D2J2_9AGAR</name>
<evidence type="ECO:0000313" key="3">
    <source>
        <dbReference type="Proteomes" id="UP001383192"/>
    </source>
</evidence>
<accession>A0AAW0D2J2</accession>
<feature type="compositionally biased region" description="Polar residues" evidence="1">
    <location>
        <begin position="252"/>
        <end position="265"/>
    </location>
</feature>
<proteinExistence type="predicted"/>